<dbReference type="Proteomes" id="UP001501729">
    <property type="component" value="Unassembled WGS sequence"/>
</dbReference>
<reference evidence="1 2" key="1">
    <citation type="journal article" date="2019" name="Int. J. Syst. Evol. Microbiol.">
        <title>The Global Catalogue of Microorganisms (GCM) 10K type strain sequencing project: providing services to taxonomists for standard genome sequencing and annotation.</title>
        <authorList>
            <consortium name="The Broad Institute Genomics Platform"/>
            <consortium name="The Broad Institute Genome Sequencing Center for Infectious Disease"/>
            <person name="Wu L."/>
            <person name="Ma J."/>
        </authorList>
    </citation>
    <scope>NUCLEOTIDE SEQUENCE [LARGE SCALE GENOMIC DNA]</scope>
    <source>
        <strain evidence="1 2">JCM 17504</strain>
    </source>
</reference>
<comment type="caution">
    <text evidence="1">The sequence shown here is derived from an EMBL/GenBank/DDBJ whole genome shotgun (WGS) entry which is preliminary data.</text>
</comment>
<name>A0AAV3UFL6_9EURY</name>
<gene>
    <name evidence="1" type="ORF">GCM10025751_16260</name>
</gene>
<keyword evidence="2" id="KW-1185">Reference proteome</keyword>
<protein>
    <submittedName>
        <fullName evidence="1">Uncharacterized protein</fullName>
    </submittedName>
</protein>
<sequence length="63" mass="6811">MSVSDSENVQSGSRWFSSDVPVVVCARPTAVAIPTVPDAARNPRLESEEGEGFIRIVNESSYI</sequence>
<organism evidence="1 2">
    <name type="scientific">Haladaptatus pallidirubidus</name>
    <dbReference type="NCBI Taxonomy" id="1008152"/>
    <lineage>
        <taxon>Archaea</taxon>
        <taxon>Methanobacteriati</taxon>
        <taxon>Methanobacteriota</taxon>
        <taxon>Stenosarchaea group</taxon>
        <taxon>Halobacteria</taxon>
        <taxon>Halobacteriales</taxon>
        <taxon>Haladaptataceae</taxon>
        <taxon>Haladaptatus</taxon>
    </lineage>
</organism>
<dbReference type="EMBL" id="BAABKX010000001">
    <property type="protein sequence ID" value="GAA5046707.1"/>
    <property type="molecule type" value="Genomic_DNA"/>
</dbReference>
<accession>A0AAV3UFL6</accession>
<proteinExistence type="predicted"/>
<dbReference type="AlphaFoldDB" id="A0AAV3UFL6"/>
<evidence type="ECO:0000313" key="1">
    <source>
        <dbReference type="EMBL" id="GAA5046707.1"/>
    </source>
</evidence>
<evidence type="ECO:0000313" key="2">
    <source>
        <dbReference type="Proteomes" id="UP001501729"/>
    </source>
</evidence>